<evidence type="ECO:0000256" key="2">
    <source>
        <dbReference type="SAM" id="Phobius"/>
    </source>
</evidence>
<dbReference type="EnsemblPlants" id="PGSC0003DMT400009691">
    <property type="protein sequence ID" value="PGSC0003DMT400009691"/>
    <property type="gene ID" value="PGSC0003DMG400003786"/>
</dbReference>
<evidence type="ECO:0000313" key="5">
    <source>
        <dbReference type="Proteomes" id="UP000011115"/>
    </source>
</evidence>
<feature type="transmembrane region" description="Helical" evidence="2">
    <location>
        <begin position="35"/>
        <end position="58"/>
    </location>
</feature>
<sequence>MGENDLWDDSALVNAFNDAVSKYKVLPSLYNLSKLTLTSLLLVMSAVFSIFAFNAVLLNSSNISRAKEGKRASSRTQNGPWTIHDTLDGPFRGTRPALGIVNDRPRLHRQESWASSRTQNGPWTIHDTLDGPFRGTRPALGFVNDRPRLHRQESPRRDPRRFVVTCTIQVFGTINKCSIEITSHFLIAFGETS</sequence>
<organism evidence="4 5">
    <name type="scientific">Solanum tuberosum</name>
    <name type="common">Potato</name>
    <dbReference type="NCBI Taxonomy" id="4113"/>
    <lineage>
        <taxon>Eukaryota</taxon>
        <taxon>Viridiplantae</taxon>
        <taxon>Streptophyta</taxon>
        <taxon>Embryophyta</taxon>
        <taxon>Tracheophyta</taxon>
        <taxon>Spermatophyta</taxon>
        <taxon>Magnoliopsida</taxon>
        <taxon>eudicotyledons</taxon>
        <taxon>Gunneridae</taxon>
        <taxon>Pentapetalae</taxon>
        <taxon>asterids</taxon>
        <taxon>lamiids</taxon>
        <taxon>Solanales</taxon>
        <taxon>Solanaceae</taxon>
        <taxon>Solanoideae</taxon>
        <taxon>Solaneae</taxon>
        <taxon>Solanum</taxon>
    </lineage>
</organism>
<dbReference type="Pfam" id="PF20636">
    <property type="entry name" value="SMN_G2-BD"/>
    <property type="match status" value="1"/>
</dbReference>
<reference evidence="4" key="2">
    <citation type="submission" date="2015-06" db="UniProtKB">
        <authorList>
            <consortium name="EnsemblPlants"/>
        </authorList>
    </citation>
    <scope>IDENTIFICATION</scope>
    <source>
        <strain evidence="4">DM1-3 516 R44</strain>
    </source>
</reference>
<keyword evidence="2" id="KW-0472">Membrane</keyword>
<protein>
    <recommendedName>
        <fullName evidence="3">Survival Motor Neuron Gemin2-binding domain-containing protein</fullName>
    </recommendedName>
</protein>
<dbReference type="InterPro" id="IPR049481">
    <property type="entry name" value="SMN_G2-BD"/>
</dbReference>
<evidence type="ECO:0000256" key="1">
    <source>
        <dbReference type="SAM" id="MobiDB-lite"/>
    </source>
</evidence>
<accession>M0ZWS5</accession>
<reference evidence="5" key="1">
    <citation type="journal article" date="2011" name="Nature">
        <title>Genome sequence and analysis of the tuber crop potato.</title>
        <authorList>
            <consortium name="The Potato Genome Sequencing Consortium"/>
        </authorList>
    </citation>
    <scope>NUCLEOTIDE SEQUENCE [LARGE SCALE GENOMIC DNA]</scope>
    <source>
        <strain evidence="5">cv. DM1-3 516 R44</strain>
    </source>
</reference>
<dbReference type="Proteomes" id="UP000011115">
    <property type="component" value="Unassembled WGS sequence"/>
</dbReference>
<dbReference type="PaxDb" id="4113-PGSC0003DMT400009691"/>
<keyword evidence="2" id="KW-1133">Transmembrane helix</keyword>
<dbReference type="CDD" id="cd22851">
    <property type="entry name" value="SMN_N"/>
    <property type="match status" value="1"/>
</dbReference>
<keyword evidence="5" id="KW-1185">Reference proteome</keyword>
<feature type="region of interest" description="Disordered" evidence="1">
    <location>
        <begin position="67"/>
        <end position="86"/>
    </location>
</feature>
<dbReference type="InParanoid" id="M0ZWS5"/>
<dbReference type="HOGENOM" id="CLU_1411041_0_0_1"/>
<evidence type="ECO:0000259" key="3">
    <source>
        <dbReference type="Pfam" id="PF20636"/>
    </source>
</evidence>
<feature type="domain" description="Survival Motor Neuron Gemin2-binding" evidence="3">
    <location>
        <begin position="3"/>
        <end position="24"/>
    </location>
</feature>
<dbReference type="AlphaFoldDB" id="M0ZWS5"/>
<name>M0ZWS5_SOLTU</name>
<dbReference type="Gramene" id="PGSC0003DMT400009691">
    <property type="protein sequence ID" value="PGSC0003DMT400009691"/>
    <property type="gene ID" value="PGSC0003DMG400003786"/>
</dbReference>
<keyword evidence="2" id="KW-0812">Transmembrane</keyword>
<proteinExistence type="predicted"/>
<evidence type="ECO:0000313" key="4">
    <source>
        <dbReference type="EnsemblPlants" id="PGSC0003DMT400009691"/>
    </source>
</evidence>